<dbReference type="EMBL" id="MU827307">
    <property type="protein sequence ID" value="KAJ7362184.1"/>
    <property type="molecule type" value="Genomic_DNA"/>
</dbReference>
<comment type="caution">
    <text evidence="1">The sequence shown here is derived from an EMBL/GenBank/DDBJ whole genome shotgun (WGS) entry which is preliminary data.</text>
</comment>
<sequence>MTPGYDGSASLHKCKLQVPQSLRILVSTTDLLVAVTKAAARHTKNRSVLRTVSTFRNFVPAKARNLLQHVENYTDYHSGSCTE</sequence>
<protein>
    <submittedName>
        <fullName evidence="1">Uncharacterized protein</fullName>
    </submittedName>
</protein>
<organism evidence="1 2">
    <name type="scientific">Desmophyllum pertusum</name>
    <dbReference type="NCBI Taxonomy" id="174260"/>
    <lineage>
        <taxon>Eukaryota</taxon>
        <taxon>Metazoa</taxon>
        <taxon>Cnidaria</taxon>
        <taxon>Anthozoa</taxon>
        <taxon>Hexacorallia</taxon>
        <taxon>Scleractinia</taxon>
        <taxon>Caryophylliina</taxon>
        <taxon>Caryophylliidae</taxon>
        <taxon>Desmophyllum</taxon>
    </lineage>
</organism>
<evidence type="ECO:0000313" key="1">
    <source>
        <dbReference type="EMBL" id="KAJ7362184.1"/>
    </source>
</evidence>
<reference evidence="1" key="1">
    <citation type="submission" date="2023-01" db="EMBL/GenBank/DDBJ databases">
        <title>Genome assembly of the deep-sea coral Lophelia pertusa.</title>
        <authorList>
            <person name="Herrera S."/>
            <person name="Cordes E."/>
        </authorList>
    </citation>
    <scope>NUCLEOTIDE SEQUENCE</scope>
    <source>
        <strain evidence="1">USNM1676648</strain>
        <tissue evidence="1">Polyp</tissue>
    </source>
</reference>
<evidence type="ECO:0000313" key="2">
    <source>
        <dbReference type="Proteomes" id="UP001163046"/>
    </source>
</evidence>
<gene>
    <name evidence="1" type="ORF">OS493_013280</name>
</gene>
<dbReference type="Proteomes" id="UP001163046">
    <property type="component" value="Unassembled WGS sequence"/>
</dbReference>
<accession>A0A9X0CN97</accession>
<proteinExistence type="predicted"/>
<name>A0A9X0CN97_9CNID</name>
<dbReference type="AlphaFoldDB" id="A0A9X0CN97"/>
<keyword evidence="2" id="KW-1185">Reference proteome</keyword>